<dbReference type="CDD" id="cd13128">
    <property type="entry name" value="MATE_Wzx_like"/>
    <property type="match status" value="1"/>
</dbReference>
<evidence type="ECO:0000256" key="5">
    <source>
        <dbReference type="ARBA" id="ARBA00023136"/>
    </source>
</evidence>
<feature type="transmembrane region" description="Helical" evidence="6">
    <location>
        <begin position="80"/>
        <end position="103"/>
    </location>
</feature>
<feature type="transmembrane region" description="Helical" evidence="6">
    <location>
        <begin position="205"/>
        <end position="221"/>
    </location>
</feature>
<keyword evidence="5 6" id="KW-0472">Membrane</keyword>
<feature type="transmembrane region" description="Helical" evidence="6">
    <location>
        <begin position="374"/>
        <end position="391"/>
    </location>
</feature>
<feature type="transmembrane region" description="Helical" evidence="6">
    <location>
        <begin position="241"/>
        <end position="260"/>
    </location>
</feature>
<protein>
    <submittedName>
        <fullName evidence="7">Flippase Wzx</fullName>
    </submittedName>
</protein>
<gene>
    <name evidence="7" type="primary">wzx</name>
    <name evidence="7" type="ORF">SPC21_0015</name>
</gene>
<feature type="transmembrane region" description="Helical" evidence="6">
    <location>
        <begin position="281"/>
        <end position="300"/>
    </location>
</feature>
<dbReference type="EMBL" id="CR931680">
    <property type="protein sequence ID" value="CAI33746.1"/>
    <property type="molecule type" value="Genomic_DNA"/>
</dbReference>
<comment type="subcellular location">
    <subcellularLocation>
        <location evidence="1">Cell membrane</location>
        <topology evidence="1">Multi-pass membrane protein</topology>
    </subcellularLocation>
</comment>
<keyword evidence="2" id="KW-1003">Cell membrane</keyword>
<feature type="transmembrane region" description="Helical" evidence="6">
    <location>
        <begin position="137"/>
        <end position="156"/>
    </location>
</feature>
<keyword evidence="3 6" id="KW-0812">Transmembrane</keyword>
<reference evidence="7" key="1">
    <citation type="journal article" date="2006" name="PLoS Genet.">
        <title>Genetic analysis of the capsular biosynthetic locus from all 90 pneumococcal serotypes.</title>
        <authorList>
            <person name="Bentley S.D."/>
            <person name="Aanensen D.M."/>
            <person name="Mavroidi A."/>
            <person name="Saunders D."/>
            <person name="Rabbinowitsch E."/>
            <person name="Collins M."/>
            <person name="Donohoe K."/>
            <person name="Harris D."/>
            <person name="Murphy L."/>
            <person name="Quail M.A."/>
            <person name="Samuel G."/>
            <person name="Skovsted I.C."/>
            <person name="Kaltoft M.S."/>
            <person name="Barrell B."/>
            <person name="Reeves P.R."/>
            <person name="Parkhill J."/>
            <person name="Spratt B.G."/>
        </authorList>
    </citation>
    <scope>NUCLEOTIDE SEQUENCE</scope>
    <source>
        <strain evidence="7">546/62</strain>
    </source>
</reference>
<evidence type="ECO:0000256" key="6">
    <source>
        <dbReference type="SAM" id="Phobius"/>
    </source>
</evidence>
<keyword evidence="4 6" id="KW-1133">Transmembrane helix</keyword>
<dbReference type="InterPro" id="IPR050833">
    <property type="entry name" value="Poly_Biosynth_Transport"/>
</dbReference>
<feature type="transmembrane region" description="Helical" evidence="6">
    <location>
        <begin position="7"/>
        <end position="28"/>
    </location>
</feature>
<feature type="transmembrane region" description="Helical" evidence="6">
    <location>
        <begin position="40"/>
        <end position="59"/>
    </location>
</feature>
<dbReference type="Pfam" id="PF01943">
    <property type="entry name" value="Polysacc_synt"/>
    <property type="match status" value="1"/>
</dbReference>
<accession>Q4K0Q9</accession>
<organism evidence="7">
    <name type="scientific">Streptococcus pneumoniae</name>
    <dbReference type="NCBI Taxonomy" id="1313"/>
    <lineage>
        <taxon>Bacteria</taxon>
        <taxon>Bacillati</taxon>
        <taxon>Bacillota</taxon>
        <taxon>Bacilli</taxon>
        <taxon>Lactobacillales</taxon>
        <taxon>Streptococcaceae</taxon>
        <taxon>Streptococcus</taxon>
    </lineage>
</organism>
<feature type="transmembrane region" description="Helical" evidence="6">
    <location>
        <begin position="403"/>
        <end position="423"/>
    </location>
</feature>
<name>Q4K0Q9_STREE</name>
<proteinExistence type="predicted"/>
<sequence>MKVLKNYAYNLSYQLLLIILPVITTPYITRVFSSDDLGTYGYFNSIVTYFILLATLGVANYGTKEISGHRKEIRRNFWGIYTLQLGATILSGTLYAILCLSLPSMQDSVAYILGFSLLSKGLDISWLFQGLEDFRKIIVRNITVKLVGVISIFLFVKSAKDLYLYVFLLTIFELLGQLSMWVPAREFIGKPHIDINHAKKHLKPVILLFLPQIAISLYVTLDRTMLGALASKTDVGIYDQALKLVNILLTLVTSLGSVMLPRVSSLLSQSDYKSVKKMYQMSFLIYNSVIFPIIAGMLIVNDDFVQFFLGRDFQDARYAIAIMMFRMFFIGWTNIMGIQILIPHNKNKEFMISTTVPAIVSVGLNLIFLPNLGFIGAAIVSVLTEALVWGIQLHFTWSYLKEVPIIGSMIKIVIASGIMYAFLVSMKSVVHVSPAINVALYALLGGVIYVALILLFKVVNLKELKQELLKNREI</sequence>
<dbReference type="RefSeq" id="WP_061384496.1">
    <property type="nucleotide sequence ID" value="NZ_FFUD02000010.1"/>
</dbReference>
<dbReference type="AlphaFoldDB" id="Q4K0Q9"/>
<evidence type="ECO:0000256" key="2">
    <source>
        <dbReference type="ARBA" id="ARBA00022475"/>
    </source>
</evidence>
<dbReference type="PANTHER" id="PTHR30250:SF11">
    <property type="entry name" value="O-ANTIGEN TRANSPORTER-RELATED"/>
    <property type="match status" value="1"/>
</dbReference>
<evidence type="ECO:0000313" key="7">
    <source>
        <dbReference type="EMBL" id="CAI33746.1"/>
    </source>
</evidence>
<evidence type="ECO:0000256" key="1">
    <source>
        <dbReference type="ARBA" id="ARBA00004651"/>
    </source>
</evidence>
<dbReference type="PANTHER" id="PTHR30250">
    <property type="entry name" value="PST FAMILY PREDICTED COLANIC ACID TRANSPORTER"/>
    <property type="match status" value="1"/>
</dbReference>
<feature type="transmembrane region" description="Helical" evidence="6">
    <location>
        <begin position="435"/>
        <end position="456"/>
    </location>
</feature>
<dbReference type="GO" id="GO:0005886">
    <property type="term" value="C:plasma membrane"/>
    <property type="evidence" value="ECO:0007669"/>
    <property type="project" value="UniProtKB-SubCell"/>
</dbReference>
<dbReference type="InterPro" id="IPR002797">
    <property type="entry name" value="Polysacc_synth"/>
</dbReference>
<feature type="transmembrane region" description="Helical" evidence="6">
    <location>
        <begin position="320"/>
        <end position="338"/>
    </location>
</feature>
<evidence type="ECO:0000256" key="3">
    <source>
        <dbReference type="ARBA" id="ARBA00022692"/>
    </source>
</evidence>
<evidence type="ECO:0000256" key="4">
    <source>
        <dbReference type="ARBA" id="ARBA00022989"/>
    </source>
</evidence>
<feature type="transmembrane region" description="Helical" evidence="6">
    <location>
        <begin position="162"/>
        <end position="184"/>
    </location>
</feature>